<feature type="transmembrane region" description="Helical" evidence="1">
    <location>
        <begin position="65"/>
        <end position="86"/>
    </location>
</feature>
<reference evidence="2" key="1">
    <citation type="submission" date="2019-10" db="EMBL/GenBank/DDBJ databases">
        <title>Conservation and host-specific expression of non-tandemly repeated heterogenous ribosome RNA gene in arbuscular mycorrhizal fungi.</title>
        <authorList>
            <person name="Maeda T."/>
            <person name="Kobayashi Y."/>
            <person name="Nakagawa T."/>
            <person name="Ezawa T."/>
            <person name="Yamaguchi K."/>
            <person name="Bino T."/>
            <person name="Nishimoto Y."/>
            <person name="Shigenobu S."/>
            <person name="Kawaguchi M."/>
        </authorList>
    </citation>
    <scope>NUCLEOTIDE SEQUENCE</scope>
    <source>
        <strain evidence="2">HR1</strain>
    </source>
</reference>
<comment type="caution">
    <text evidence="2">The sequence shown here is derived from an EMBL/GenBank/DDBJ whole genome shotgun (WGS) entry which is preliminary data.</text>
</comment>
<evidence type="ECO:0000313" key="3">
    <source>
        <dbReference type="Proteomes" id="UP000615446"/>
    </source>
</evidence>
<evidence type="ECO:0000256" key="1">
    <source>
        <dbReference type="SAM" id="Phobius"/>
    </source>
</evidence>
<protein>
    <submittedName>
        <fullName evidence="2">Uncharacterized protein</fullName>
    </submittedName>
</protein>
<dbReference type="AlphaFoldDB" id="A0A8H3L783"/>
<organism evidence="2 3">
    <name type="scientific">Rhizophagus clarus</name>
    <dbReference type="NCBI Taxonomy" id="94130"/>
    <lineage>
        <taxon>Eukaryota</taxon>
        <taxon>Fungi</taxon>
        <taxon>Fungi incertae sedis</taxon>
        <taxon>Mucoromycota</taxon>
        <taxon>Glomeromycotina</taxon>
        <taxon>Glomeromycetes</taxon>
        <taxon>Glomerales</taxon>
        <taxon>Glomeraceae</taxon>
        <taxon>Rhizophagus</taxon>
    </lineage>
</organism>
<keyword evidence="1" id="KW-0472">Membrane</keyword>
<keyword evidence="1" id="KW-0812">Transmembrane</keyword>
<dbReference type="EMBL" id="BLAL01000048">
    <property type="protein sequence ID" value="GES80251.1"/>
    <property type="molecule type" value="Genomic_DNA"/>
</dbReference>
<proteinExistence type="predicted"/>
<keyword evidence="1" id="KW-1133">Transmembrane helix</keyword>
<dbReference type="Proteomes" id="UP000615446">
    <property type="component" value="Unassembled WGS sequence"/>
</dbReference>
<sequence>MHNGVDISISRTQHSNTAYPVFSVDQYLTLIFFVKSFLTHSINVIERVTLSRYFSTSHPHTMSLLFFPMTSTYPTTLNSLSIYLFLVHSVK</sequence>
<name>A0A8H3L783_9GLOM</name>
<gene>
    <name evidence="2" type="ORF">RCL2_000753800</name>
</gene>
<evidence type="ECO:0000313" key="2">
    <source>
        <dbReference type="EMBL" id="GES80251.1"/>
    </source>
</evidence>
<accession>A0A8H3L783</accession>